<dbReference type="CDD" id="cd00741">
    <property type="entry name" value="Lipase"/>
    <property type="match status" value="1"/>
</dbReference>
<feature type="domain" description="Peptidase S9 prolyl oligopeptidase catalytic" evidence="3">
    <location>
        <begin position="350"/>
        <end position="501"/>
    </location>
</feature>
<evidence type="ECO:0000259" key="3">
    <source>
        <dbReference type="Pfam" id="PF00326"/>
    </source>
</evidence>
<keyword evidence="1 2" id="KW-0732">Signal</keyword>
<dbReference type="SUPFAM" id="SSF53474">
    <property type="entry name" value="alpha/beta-Hydrolases"/>
    <property type="match status" value="2"/>
</dbReference>
<dbReference type="PANTHER" id="PTHR43037:SF4">
    <property type="entry name" value="PEPTIDASE S9 PROLYL OLIGOPEPTIDASE CATALYTIC DOMAIN-CONTAINING PROTEIN"/>
    <property type="match status" value="1"/>
</dbReference>
<dbReference type="EMBL" id="CP120682">
    <property type="protein sequence ID" value="WKN39634.1"/>
    <property type="molecule type" value="Genomic_DNA"/>
</dbReference>
<reference evidence="4" key="2">
    <citation type="journal article" date="2024" name="Antonie Van Leeuwenhoek">
        <title>Roseihalotalea indica gen. nov., sp. nov., a halophilic Bacteroidetes from mesopelagic Southwest Indian Ocean with higher carbohydrate metabolic potential.</title>
        <authorList>
            <person name="Chen B."/>
            <person name="Zhang M."/>
            <person name="Lin D."/>
            <person name="Ye J."/>
            <person name="Tang K."/>
        </authorList>
    </citation>
    <scope>NUCLEOTIDE SEQUENCE</scope>
    <source>
        <strain evidence="4">TK19036</strain>
    </source>
</reference>
<organism evidence="4">
    <name type="scientific">Roseihalotalea indica</name>
    <dbReference type="NCBI Taxonomy" id="2867963"/>
    <lineage>
        <taxon>Bacteria</taxon>
        <taxon>Pseudomonadati</taxon>
        <taxon>Bacteroidota</taxon>
        <taxon>Cytophagia</taxon>
        <taxon>Cytophagales</taxon>
        <taxon>Catalimonadaceae</taxon>
        <taxon>Roseihalotalea</taxon>
    </lineage>
</organism>
<dbReference type="InterPro" id="IPR050955">
    <property type="entry name" value="Plant_Biomass_Hydrol_Est"/>
</dbReference>
<sequence>MKRKTTFLLLLLALSWSIKAQTIHKFTQGLVATSVHRYGRQAVVVDPLAHQLHTNTWKQPKAGQVLFTDEEGNDISWEAIETDTAGNFRGRELANGYLYLTYDAPQTQSALMHVSGNYMFYMNGVPHTGDIYGDDWLYVPVKLKKGTNEILIRCSRWSGWRGMAPELIFPEKPISLNTGDPTLPHVVLEENNGPLWGAVVVTNNTDKPLTNLSITTQLEGQEMTTDVPLITPQNFRKVGFQFDPKGITEKNSYTCTLQLKQKGKLLDEQTITIDAVHASEHHSYTFISDIDGSVQYYAVAPATDSSLTNPALFLSVHGAGVEAIGQARAYEPKDWGVLVAPTNRRPRGFNWEDWGRLDAMEVFELAKERYTPDPKRIYLTGHSMGGHGTWFLGATYAGKWAAIAPCAGYPTLTGYGSADGQIPEEGYSDLENLLLRASDPSNVIELAKNYKAGGVYIHHGDSDKVVPVTYARQMRGVLSEFHPDFSYYEYPGGSHWFSNQSVDWPPLFEYFKWHTIPDDSAVNVINFSTANPGISAQHRWATIMQQQHALEYSRMELARDKQNKAITGTTENIATLKLSLADFKEGDTVRVELDGNQAVEQVIASADDKLYLHFADQWQAGEAPATKEKSPTRGGTFKEPFNHQMVFVYSTKGNQEENEWSYNKARFDAQVWYYRANGAVDIVADKDFNPADYPDRGVIVYGNATTNASWKKLLSDCPVQVQRGSASVGDQQYTGDNIGAYFMWPRPDSETASIAVISGTGVSGMRSTEANQYFAGGSGFPDYIIFSADMLKDGASGLKMAGFYGNDWTLESGDWAE</sequence>
<dbReference type="InterPro" id="IPR029058">
    <property type="entry name" value="AB_hydrolase_fold"/>
</dbReference>
<proteinExistence type="predicted"/>
<dbReference type="AlphaFoldDB" id="A0AA49GT40"/>
<evidence type="ECO:0000313" key="4">
    <source>
        <dbReference type="EMBL" id="WKN39634.1"/>
    </source>
</evidence>
<dbReference type="GO" id="GO:0006508">
    <property type="term" value="P:proteolysis"/>
    <property type="evidence" value="ECO:0007669"/>
    <property type="project" value="InterPro"/>
</dbReference>
<dbReference type="PANTHER" id="PTHR43037">
    <property type="entry name" value="UNNAMED PRODUCT-RELATED"/>
    <property type="match status" value="1"/>
</dbReference>
<dbReference type="Gene3D" id="3.40.50.1820">
    <property type="entry name" value="alpha/beta hydrolase"/>
    <property type="match status" value="1"/>
</dbReference>
<dbReference type="GO" id="GO:0008236">
    <property type="term" value="F:serine-type peptidase activity"/>
    <property type="evidence" value="ECO:0007669"/>
    <property type="project" value="InterPro"/>
</dbReference>
<feature type="chain" id="PRO_5041266548" evidence="2">
    <location>
        <begin position="21"/>
        <end position="817"/>
    </location>
</feature>
<accession>A0AA49GT40</accession>
<protein>
    <submittedName>
        <fullName evidence="4">Prolyl oligopeptidase family serine peptidase</fullName>
    </submittedName>
</protein>
<dbReference type="Pfam" id="PF00326">
    <property type="entry name" value="Peptidase_S9"/>
    <property type="match status" value="1"/>
</dbReference>
<feature type="signal peptide" evidence="2">
    <location>
        <begin position="1"/>
        <end position="20"/>
    </location>
</feature>
<reference evidence="4" key="1">
    <citation type="journal article" date="2023" name="Comput. Struct. Biotechnol. J.">
        <title>Discovery of a novel marine Bacteroidetes with a rich repertoire of carbohydrate-active enzymes.</title>
        <authorList>
            <person name="Chen B."/>
            <person name="Liu G."/>
            <person name="Chen Q."/>
            <person name="Wang H."/>
            <person name="Liu L."/>
            <person name="Tang K."/>
        </authorList>
    </citation>
    <scope>NUCLEOTIDE SEQUENCE</scope>
    <source>
        <strain evidence="4">TK19036</strain>
    </source>
</reference>
<dbReference type="InterPro" id="IPR001375">
    <property type="entry name" value="Peptidase_S9_cat"/>
</dbReference>
<evidence type="ECO:0000256" key="2">
    <source>
        <dbReference type="SAM" id="SignalP"/>
    </source>
</evidence>
<evidence type="ECO:0000256" key="1">
    <source>
        <dbReference type="ARBA" id="ARBA00022729"/>
    </source>
</evidence>
<name>A0AA49GT40_9BACT</name>
<gene>
    <name evidence="4" type="ORF">K4G66_13120</name>
</gene>